<feature type="compositionally biased region" description="Low complexity" evidence="1">
    <location>
        <begin position="7"/>
        <end position="24"/>
    </location>
</feature>
<proteinExistence type="predicted"/>
<reference evidence="2 3" key="1">
    <citation type="submission" date="2023-04" db="EMBL/GenBank/DDBJ databases">
        <title>Colletotrichum tabacum stain YC1 causing leaf anthracnose on Nicotiana tabacum(L.) cv.</title>
        <authorList>
            <person name="Ji Z."/>
            <person name="Wang M."/>
            <person name="Zhang J."/>
            <person name="Wang N."/>
            <person name="Zhou Z."/>
        </authorList>
    </citation>
    <scope>NUCLEOTIDE SEQUENCE [LARGE SCALE GENOMIC DNA]</scope>
    <source>
        <strain evidence="2 3">YC1</strain>
    </source>
</reference>
<accession>A0AAV9SZ25</accession>
<comment type="caution">
    <text evidence="2">The sequence shown here is derived from an EMBL/GenBank/DDBJ whole genome shotgun (WGS) entry which is preliminary data.</text>
</comment>
<evidence type="ECO:0000313" key="3">
    <source>
        <dbReference type="Proteomes" id="UP001327957"/>
    </source>
</evidence>
<evidence type="ECO:0000313" key="2">
    <source>
        <dbReference type="EMBL" id="KAK6210079.1"/>
    </source>
</evidence>
<dbReference type="AlphaFoldDB" id="A0AAV9SZ25"/>
<dbReference type="EMBL" id="JASAOK010000047">
    <property type="protein sequence ID" value="KAK6210079.1"/>
    <property type="molecule type" value="Genomic_DNA"/>
</dbReference>
<name>A0AAV9SZ25_9PEZI</name>
<gene>
    <name evidence="2" type="ORF">QIS74_11663</name>
</gene>
<protein>
    <submittedName>
        <fullName evidence="2">Uncharacterized protein</fullName>
    </submittedName>
</protein>
<evidence type="ECO:0000256" key="1">
    <source>
        <dbReference type="SAM" id="MobiDB-lite"/>
    </source>
</evidence>
<dbReference type="Proteomes" id="UP001327957">
    <property type="component" value="Unassembled WGS sequence"/>
</dbReference>
<keyword evidence="3" id="KW-1185">Reference proteome</keyword>
<sequence length="501" mass="55110">MEPPFPYSSSPPSRPSPFSSSSSSALSALDDPGDHELHDRDSEMAACYRLDLAPILPDPLGMQPVSLCFHNASTRSATAAVIHFTRNDIVVTAAPDDPGAHDAEQGYVISFDPLVVIPEALGVPRHPPASKLTWRVCASALVALLIGMACSALMARCQQFDYQTLAELPPRRVMMAEALHNVTKAYDASVSSINMVHLQTAAGEEHVFWPTVALDEYLKEAIELCYRASQADPESSRQWCRVLVDHLTVAHDNLVSASVTTGYMAPWFFRVLFHVRDTITAIELARDKSPPFAGESSVSGKTTAEEICDAFLDQMPSWNETTAAMVTTLEGAHAGIVAASLVAPAIYKKFIVAVGQAVGNTSEPPPWWVEDVLYSLTYLTSDHQQDAEAVADTTAKAIADIKAAHSNLADFANYLEQVKAGAKPNGALWYFDNWDTLLLELEEVSWNVKRRIGEFSEIASGRHLRNRKGLRPSERRWQALKRQVTEDQSILEWFFQWRGGG</sequence>
<feature type="region of interest" description="Disordered" evidence="1">
    <location>
        <begin position="1"/>
        <end position="38"/>
    </location>
</feature>
<organism evidence="2 3">
    <name type="scientific">Colletotrichum tabaci</name>
    <dbReference type="NCBI Taxonomy" id="1209068"/>
    <lineage>
        <taxon>Eukaryota</taxon>
        <taxon>Fungi</taxon>
        <taxon>Dikarya</taxon>
        <taxon>Ascomycota</taxon>
        <taxon>Pezizomycotina</taxon>
        <taxon>Sordariomycetes</taxon>
        <taxon>Hypocreomycetidae</taxon>
        <taxon>Glomerellales</taxon>
        <taxon>Glomerellaceae</taxon>
        <taxon>Colletotrichum</taxon>
        <taxon>Colletotrichum destructivum species complex</taxon>
    </lineage>
</organism>